<dbReference type="InterPro" id="IPR036322">
    <property type="entry name" value="WD40_repeat_dom_sf"/>
</dbReference>
<reference evidence="2" key="1">
    <citation type="submission" date="2020-08" db="EMBL/GenBank/DDBJ databases">
        <title>Multicomponent nature underlies the extraordinary mechanical properties of spider dragline silk.</title>
        <authorList>
            <person name="Kono N."/>
            <person name="Nakamura H."/>
            <person name="Mori M."/>
            <person name="Yoshida Y."/>
            <person name="Ohtoshi R."/>
            <person name="Malay A.D."/>
            <person name="Moran D.A.P."/>
            <person name="Tomita M."/>
            <person name="Numata K."/>
            <person name="Arakawa K."/>
        </authorList>
    </citation>
    <scope>NUCLEOTIDE SEQUENCE</scope>
</reference>
<dbReference type="GO" id="GO:0006887">
    <property type="term" value="P:exocytosis"/>
    <property type="evidence" value="ECO:0007669"/>
    <property type="project" value="TreeGrafter"/>
</dbReference>
<evidence type="ECO:0000313" key="2">
    <source>
        <dbReference type="EMBL" id="GFY09031.1"/>
    </source>
</evidence>
<dbReference type="GO" id="GO:0006893">
    <property type="term" value="P:Golgi to plasma membrane transport"/>
    <property type="evidence" value="ECO:0007669"/>
    <property type="project" value="TreeGrafter"/>
</dbReference>
<evidence type="ECO:0000259" key="1">
    <source>
        <dbReference type="Pfam" id="PF08596"/>
    </source>
</evidence>
<gene>
    <name evidence="2" type="primary">Stxbp5</name>
    <name evidence="2" type="ORF">TNCV_4662221</name>
</gene>
<dbReference type="PANTHER" id="PTHR10241:SF25">
    <property type="entry name" value="TOMOSYN, ISOFORM C"/>
    <property type="match status" value="1"/>
</dbReference>
<dbReference type="InterPro" id="IPR013905">
    <property type="entry name" value="Lgl_C_dom"/>
</dbReference>
<dbReference type="GO" id="GO:0005886">
    <property type="term" value="C:plasma membrane"/>
    <property type="evidence" value="ECO:0007669"/>
    <property type="project" value="TreeGrafter"/>
</dbReference>
<accession>A0A8X6SB75</accession>
<proteinExistence type="predicted"/>
<comment type="caution">
    <text evidence="2">The sequence shown here is derived from an EMBL/GenBank/DDBJ whole genome shotgun (WGS) entry which is preliminary data.</text>
</comment>
<dbReference type="GO" id="GO:0005096">
    <property type="term" value="F:GTPase activator activity"/>
    <property type="evidence" value="ECO:0007669"/>
    <property type="project" value="TreeGrafter"/>
</dbReference>
<dbReference type="SUPFAM" id="SSF50978">
    <property type="entry name" value="WD40 repeat-like"/>
    <property type="match status" value="1"/>
</dbReference>
<dbReference type="EMBL" id="BMAU01021284">
    <property type="protein sequence ID" value="GFY09031.1"/>
    <property type="molecule type" value="Genomic_DNA"/>
</dbReference>
<dbReference type="GO" id="GO:0019905">
    <property type="term" value="F:syntaxin binding"/>
    <property type="evidence" value="ECO:0007669"/>
    <property type="project" value="TreeGrafter"/>
</dbReference>
<feature type="domain" description="Lethal giant larvae (Lgl)-like C-terminal" evidence="1">
    <location>
        <begin position="121"/>
        <end position="226"/>
    </location>
</feature>
<name>A0A8X6SB75_TRICX</name>
<dbReference type="GO" id="GO:0045159">
    <property type="term" value="F:myosin II binding"/>
    <property type="evidence" value="ECO:0007669"/>
    <property type="project" value="TreeGrafter"/>
</dbReference>
<dbReference type="Proteomes" id="UP000887159">
    <property type="component" value="Unassembled WGS sequence"/>
</dbReference>
<dbReference type="AlphaFoldDB" id="A0A8X6SB75"/>
<organism evidence="2 3">
    <name type="scientific">Trichonephila clavipes</name>
    <name type="common">Golden silk orbweaver</name>
    <name type="synonym">Nephila clavipes</name>
    <dbReference type="NCBI Taxonomy" id="2585209"/>
    <lineage>
        <taxon>Eukaryota</taxon>
        <taxon>Metazoa</taxon>
        <taxon>Ecdysozoa</taxon>
        <taxon>Arthropoda</taxon>
        <taxon>Chelicerata</taxon>
        <taxon>Arachnida</taxon>
        <taxon>Araneae</taxon>
        <taxon>Araneomorphae</taxon>
        <taxon>Entelegynae</taxon>
        <taxon>Araneoidea</taxon>
        <taxon>Nephilidae</taxon>
        <taxon>Trichonephila</taxon>
    </lineage>
</organism>
<keyword evidence="3" id="KW-1185">Reference proteome</keyword>
<sequence length="298" mass="33590">MGKLAWKLTDFINRDGSVKIRRSSRENRRTRKRVRLKLRTHGNIYRDGKVRGTVYRLKGSILSISFLDSTGTFLSSHFDSWKSENKACNDKEKKKLSLNNHSKSKISPTSDSHDCQQVLMCSEKQAIVVIVPSQSCVQKINLTEASFVVKAEVILLKDHEKICLSCYTASGNITIYSLPSLKIICNEDFLPLVDMRIARTFCFSKNGHGVYLCSPTELQKFSISADYWAVKLVKTSATPCSLNGPYPVKHGVKLSLDDRNKQLIPCCFKSMPHFINSISWRGVAGQSLSNQRPFVFTG</sequence>
<protein>
    <submittedName>
        <fullName evidence="2">Syntaxin-binding protein 5</fullName>
    </submittedName>
</protein>
<dbReference type="Pfam" id="PF08596">
    <property type="entry name" value="Lgl_C"/>
    <property type="match status" value="1"/>
</dbReference>
<dbReference type="GO" id="GO:0031201">
    <property type="term" value="C:SNARE complex"/>
    <property type="evidence" value="ECO:0007669"/>
    <property type="project" value="TreeGrafter"/>
</dbReference>
<dbReference type="PANTHER" id="PTHR10241">
    <property type="entry name" value="LETHAL 2 GIANT LARVAE PROTEIN"/>
    <property type="match status" value="1"/>
</dbReference>
<evidence type="ECO:0000313" key="3">
    <source>
        <dbReference type="Proteomes" id="UP000887159"/>
    </source>
</evidence>